<keyword evidence="2" id="KW-1185">Reference proteome</keyword>
<reference evidence="1 2" key="1">
    <citation type="submission" date="2020-08" db="EMBL/GenBank/DDBJ databases">
        <title>Genomic Encyclopedia of Type Strains, Phase IV (KMG-IV): sequencing the most valuable type-strain genomes for metagenomic binning, comparative biology and taxonomic classification.</title>
        <authorList>
            <person name="Goeker M."/>
        </authorList>
    </citation>
    <scope>NUCLEOTIDE SEQUENCE [LARGE SCALE GENOMIC DNA]</scope>
    <source>
        <strain evidence="1 2">DSM 19371</strain>
    </source>
</reference>
<accession>A0A7W6LWN0</accession>
<dbReference type="EMBL" id="JACIEU010000030">
    <property type="protein sequence ID" value="MBB4151118.1"/>
    <property type="molecule type" value="Genomic_DNA"/>
</dbReference>
<dbReference type="AlphaFoldDB" id="A0A7W6LWN0"/>
<evidence type="ECO:0000313" key="1">
    <source>
        <dbReference type="EMBL" id="MBB4151118.1"/>
    </source>
</evidence>
<organism evidence="1 2">
    <name type="scientific">Sphingobium scionense</name>
    <dbReference type="NCBI Taxonomy" id="1404341"/>
    <lineage>
        <taxon>Bacteria</taxon>
        <taxon>Pseudomonadati</taxon>
        <taxon>Pseudomonadota</taxon>
        <taxon>Alphaproteobacteria</taxon>
        <taxon>Sphingomonadales</taxon>
        <taxon>Sphingomonadaceae</taxon>
        <taxon>Sphingobium</taxon>
    </lineage>
</organism>
<sequence>MADQGRQIGACAAFRFHRRLNRFHRLQLVHRPTLALIVIDVTP</sequence>
<dbReference type="Proteomes" id="UP000590524">
    <property type="component" value="Unassembled WGS sequence"/>
</dbReference>
<proteinExistence type="predicted"/>
<gene>
    <name evidence="1" type="ORF">GGQ90_004930</name>
</gene>
<name>A0A7W6LWN0_9SPHN</name>
<protein>
    <submittedName>
        <fullName evidence="1">Uncharacterized protein</fullName>
    </submittedName>
</protein>
<evidence type="ECO:0000313" key="2">
    <source>
        <dbReference type="Proteomes" id="UP000590524"/>
    </source>
</evidence>
<comment type="caution">
    <text evidence="1">The sequence shown here is derived from an EMBL/GenBank/DDBJ whole genome shotgun (WGS) entry which is preliminary data.</text>
</comment>